<accession>A0A543CZ85</accession>
<protein>
    <submittedName>
        <fullName evidence="1">Uncharacterized protein YuzE</fullName>
    </submittedName>
</protein>
<dbReference type="EMBL" id="VFPA01000007">
    <property type="protein sequence ID" value="TQM02208.1"/>
    <property type="molecule type" value="Genomic_DNA"/>
</dbReference>
<dbReference type="Proteomes" id="UP000315677">
    <property type="component" value="Unassembled WGS sequence"/>
</dbReference>
<dbReference type="AlphaFoldDB" id="A0A543CZ85"/>
<evidence type="ECO:0000313" key="1">
    <source>
        <dbReference type="EMBL" id="TQM02208.1"/>
    </source>
</evidence>
<proteinExistence type="predicted"/>
<gene>
    <name evidence="1" type="ORF">FB558_8074</name>
</gene>
<comment type="caution">
    <text evidence="1">The sequence shown here is derived from an EMBL/GenBank/DDBJ whole genome shotgun (WGS) entry which is preliminary data.</text>
</comment>
<dbReference type="Pfam" id="PF10049">
    <property type="entry name" value="DUF2283"/>
    <property type="match status" value="1"/>
</dbReference>
<dbReference type="OrthoDB" id="2911799at2"/>
<reference evidence="1 2" key="1">
    <citation type="submission" date="2019-06" db="EMBL/GenBank/DDBJ databases">
        <title>Sequencing the genomes of 1000 actinobacteria strains.</title>
        <authorList>
            <person name="Klenk H.-P."/>
        </authorList>
    </citation>
    <scope>NUCLEOTIDE SEQUENCE [LARGE SCALE GENOMIC DNA]</scope>
    <source>
        <strain evidence="1 2">DSM 45301</strain>
    </source>
</reference>
<keyword evidence="2" id="KW-1185">Reference proteome</keyword>
<evidence type="ECO:0000313" key="2">
    <source>
        <dbReference type="Proteomes" id="UP000315677"/>
    </source>
</evidence>
<name>A0A543CZ85_9PSEU</name>
<dbReference type="InterPro" id="IPR019270">
    <property type="entry name" value="DUF2283"/>
</dbReference>
<dbReference type="RefSeq" id="WP_142063915.1">
    <property type="nucleotide sequence ID" value="NZ_VFPA01000007.1"/>
</dbReference>
<sequence length="67" mass="6877">MDLTYDPSANAAYLALGPRAEGDVAESIPVTSRAGDVGLVVDLASDGRVLGIEFLDASRQLPGCIEG</sequence>
<organism evidence="1 2">
    <name type="scientific">Pseudonocardia kunmingensis</name>
    <dbReference type="NCBI Taxonomy" id="630975"/>
    <lineage>
        <taxon>Bacteria</taxon>
        <taxon>Bacillati</taxon>
        <taxon>Actinomycetota</taxon>
        <taxon>Actinomycetes</taxon>
        <taxon>Pseudonocardiales</taxon>
        <taxon>Pseudonocardiaceae</taxon>
        <taxon>Pseudonocardia</taxon>
    </lineage>
</organism>